<organism evidence="1 2">
    <name type="scientific">Sorangium cellulosum</name>
    <name type="common">Polyangium cellulosum</name>
    <dbReference type="NCBI Taxonomy" id="56"/>
    <lineage>
        <taxon>Bacteria</taxon>
        <taxon>Pseudomonadati</taxon>
        <taxon>Myxococcota</taxon>
        <taxon>Polyangia</taxon>
        <taxon>Polyangiales</taxon>
        <taxon>Polyangiaceae</taxon>
        <taxon>Sorangium</taxon>
    </lineage>
</organism>
<dbReference type="Proteomes" id="UP000295781">
    <property type="component" value="Chromosome"/>
</dbReference>
<dbReference type="RefSeq" id="WP_242515426.1">
    <property type="nucleotide sequence ID" value="NZ_CP012670.1"/>
</dbReference>
<dbReference type="AlphaFoldDB" id="A0A4P2Q8R8"/>
<accession>A0A4P2Q8R8</accession>
<name>A0A4P2Q8R8_SORCE</name>
<evidence type="ECO:0000313" key="2">
    <source>
        <dbReference type="Proteomes" id="UP000295781"/>
    </source>
</evidence>
<reference evidence="1 2" key="1">
    <citation type="submission" date="2015-09" db="EMBL/GenBank/DDBJ databases">
        <title>Sorangium comparison.</title>
        <authorList>
            <person name="Zaburannyi N."/>
            <person name="Bunk B."/>
            <person name="Overmann J."/>
            <person name="Mueller R."/>
        </authorList>
    </citation>
    <scope>NUCLEOTIDE SEQUENCE [LARGE SCALE GENOMIC DNA]</scope>
    <source>
        <strain evidence="1 2">So ceGT47</strain>
    </source>
</reference>
<evidence type="ECO:0000313" key="1">
    <source>
        <dbReference type="EMBL" id="AUX25889.1"/>
    </source>
</evidence>
<gene>
    <name evidence="1" type="ORF">SOCEGT47_064420</name>
</gene>
<protein>
    <submittedName>
        <fullName evidence="1">Uncharacterized protein</fullName>
    </submittedName>
</protein>
<proteinExistence type="predicted"/>
<dbReference type="EMBL" id="CP012670">
    <property type="protein sequence ID" value="AUX25889.1"/>
    <property type="molecule type" value="Genomic_DNA"/>
</dbReference>
<sequence length="422" mass="43898">MLGGLAIAAAGAGGACSSSDTPRDECFGGIIVNGSCEAKCQPEKCLEGNTCVGNRCVLKCSSHLECLPGIQDCAPAEEDDTKAQIFVCKSNGKLTGHGAPCPFGHECGQYGRCPDDTPCNLVQCNNNPGDCQRDEACGDDPACTAGRCSDGSPCFVSTCAPDQCTSLGLECLGKGEGDADAYCALPHCESDADCPGGYECAVMRDPHAICGTDPQKGDNDVCGKTTEECIDPASFGDGNTYVEGSLCLMRNTCVRRTQCAPCDTDLDCSLIPGQRCVTIGDESRCARSCLEDSDCDLDYECKNSACVPRFGACVGKGNFCEPCRNDTDCGGAGTTMGCATTLRGQRACLDAALPIQCTPDDPGTLLNEDNSEDVCPKSPSGLYGSCACVERDASGGCVEGRCYLPSRRLDPSDPDSVVTSCW</sequence>